<evidence type="ECO:0000313" key="3">
    <source>
        <dbReference type="Proteomes" id="UP000648075"/>
    </source>
</evidence>
<protein>
    <submittedName>
        <fullName evidence="2">Uncharacterized protein</fullName>
    </submittedName>
</protein>
<keyword evidence="1" id="KW-1133">Transmembrane helix</keyword>
<dbReference type="Proteomes" id="UP000648075">
    <property type="component" value="Unassembled WGS sequence"/>
</dbReference>
<name>A0A918P9M2_9SPHN</name>
<sequence length="139" mass="14788">MTSRNAIGWQTTLADLSLILFMITAAAAGHRVPRPKHPMVSAMHPPQARALASPRAEPLAVWIAAPGAPPLGRWLDNQSGDPRQQVTVIVRYRAADGPLTALATADPLMRAAGQRARLVVEPGDGPPRAVIAFDPPEAR</sequence>
<accession>A0A918P9M2</accession>
<keyword evidence="1" id="KW-0812">Transmembrane</keyword>
<dbReference type="EMBL" id="BMZA01000001">
    <property type="protein sequence ID" value="GGY92626.1"/>
    <property type="molecule type" value="Genomic_DNA"/>
</dbReference>
<feature type="transmembrane region" description="Helical" evidence="1">
    <location>
        <begin position="6"/>
        <end position="29"/>
    </location>
</feature>
<gene>
    <name evidence="2" type="ORF">GCM10011614_04300</name>
</gene>
<comment type="caution">
    <text evidence="2">The sequence shown here is derived from an EMBL/GenBank/DDBJ whole genome shotgun (WGS) entry which is preliminary data.</text>
</comment>
<dbReference type="AlphaFoldDB" id="A0A918P9M2"/>
<dbReference type="RefSeq" id="WP_189619435.1">
    <property type="nucleotide sequence ID" value="NZ_BMZA01000001.1"/>
</dbReference>
<reference evidence="2" key="2">
    <citation type="submission" date="2020-09" db="EMBL/GenBank/DDBJ databases">
        <authorList>
            <person name="Sun Q."/>
            <person name="Kim S."/>
        </authorList>
    </citation>
    <scope>NUCLEOTIDE SEQUENCE</scope>
    <source>
        <strain evidence="2">KCTC 32255</strain>
    </source>
</reference>
<reference evidence="2" key="1">
    <citation type="journal article" date="2014" name="Int. J. Syst. Evol. Microbiol.">
        <title>Complete genome sequence of Corynebacterium casei LMG S-19264T (=DSM 44701T), isolated from a smear-ripened cheese.</title>
        <authorList>
            <consortium name="US DOE Joint Genome Institute (JGI-PGF)"/>
            <person name="Walter F."/>
            <person name="Albersmeier A."/>
            <person name="Kalinowski J."/>
            <person name="Ruckert C."/>
        </authorList>
    </citation>
    <scope>NUCLEOTIDE SEQUENCE</scope>
    <source>
        <strain evidence="2">KCTC 32255</strain>
    </source>
</reference>
<proteinExistence type="predicted"/>
<keyword evidence="1" id="KW-0472">Membrane</keyword>
<evidence type="ECO:0000313" key="2">
    <source>
        <dbReference type="EMBL" id="GGY92626.1"/>
    </source>
</evidence>
<keyword evidence="3" id="KW-1185">Reference proteome</keyword>
<evidence type="ECO:0000256" key="1">
    <source>
        <dbReference type="SAM" id="Phobius"/>
    </source>
</evidence>
<organism evidence="2 3">
    <name type="scientific">Novosphingobium colocasiae</name>
    <dbReference type="NCBI Taxonomy" id="1256513"/>
    <lineage>
        <taxon>Bacteria</taxon>
        <taxon>Pseudomonadati</taxon>
        <taxon>Pseudomonadota</taxon>
        <taxon>Alphaproteobacteria</taxon>
        <taxon>Sphingomonadales</taxon>
        <taxon>Sphingomonadaceae</taxon>
        <taxon>Novosphingobium</taxon>
    </lineage>
</organism>